<feature type="region of interest" description="Disordered" evidence="1">
    <location>
        <begin position="81"/>
        <end position="124"/>
    </location>
</feature>
<reference evidence="3" key="1">
    <citation type="journal article" date="2014" name="Proc. Natl. Acad. Sci. U.S.A.">
        <title>Extensive sampling of basidiomycete genomes demonstrates inadequacy of the white-rot/brown-rot paradigm for wood decay fungi.</title>
        <authorList>
            <person name="Riley R."/>
            <person name="Salamov A.A."/>
            <person name="Brown D.W."/>
            <person name="Nagy L.G."/>
            <person name="Floudas D."/>
            <person name="Held B.W."/>
            <person name="Levasseur A."/>
            <person name="Lombard V."/>
            <person name="Morin E."/>
            <person name="Otillar R."/>
            <person name="Lindquist E.A."/>
            <person name="Sun H."/>
            <person name="LaButti K.M."/>
            <person name="Schmutz J."/>
            <person name="Jabbour D."/>
            <person name="Luo H."/>
            <person name="Baker S.E."/>
            <person name="Pisabarro A.G."/>
            <person name="Walton J.D."/>
            <person name="Blanchette R.A."/>
            <person name="Henrissat B."/>
            <person name="Martin F."/>
            <person name="Cullen D."/>
            <person name="Hibbett D.S."/>
            <person name="Grigoriev I.V."/>
        </authorList>
    </citation>
    <scope>NUCLEOTIDE SEQUENCE [LARGE SCALE GENOMIC DNA]</scope>
    <source>
        <strain evidence="3">PC15</strain>
    </source>
</reference>
<evidence type="ECO:0000313" key="2">
    <source>
        <dbReference type="EMBL" id="KDQ24266.1"/>
    </source>
</evidence>
<accession>A0A067NL06</accession>
<dbReference type="InParanoid" id="A0A067NL06"/>
<name>A0A067NL06_PLEO1</name>
<dbReference type="VEuPathDB" id="FungiDB:PLEOSDRAFT_1094250"/>
<proteinExistence type="predicted"/>
<organism evidence="2 3">
    <name type="scientific">Pleurotus ostreatus (strain PC15)</name>
    <name type="common">Oyster mushroom</name>
    <dbReference type="NCBI Taxonomy" id="1137138"/>
    <lineage>
        <taxon>Eukaryota</taxon>
        <taxon>Fungi</taxon>
        <taxon>Dikarya</taxon>
        <taxon>Basidiomycota</taxon>
        <taxon>Agaricomycotina</taxon>
        <taxon>Agaricomycetes</taxon>
        <taxon>Agaricomycetidae</taxon>
        <taxon>Agaricales</taxon>
        <taxon>Pleurotineae</taxon>
        <taxon>Pleurotaceae</taxon>
        <taxon>Pleurotus</taxon>
    </lineage>
</organism>
<dbReference type="Proteomes" id="UP000027073">
    <property type="component" value="Unassembled WGS sequence"/>
</dbReference>
<dbReference type="HOGENOM" id="CLU_2004862_0_0_1"/>
<evidence type="ECO:0000256" key="1">
    <source>
        <dbReference type="SAM" id="MobiDB-lite"/>
    </source>
</evidence>
<feature type="region of interest" description="Disordered" evidence="1">
    <location>
        <begin position="15"/>
        <end position="38"/>
    </location>
</feature>
<sequence length="124" mass="13376">MSKLADNPEFQAISGTIVEQAASNSDTKGGNRVQEMRTEEMDSIELKSEMMGHAEFGDHEGREASSAEGLNKTEYLAIEREEEPSQLAEVAEDSGATLPSEESDFEDVGSQDGSEVRSAVPSYA</sequence>
<dbReference type="EMBL" id="KL198011">
    <property type="protein sequence ID" value="KDQ24266.1"/>
    <property type="molecule type" value="Genomic_DNA"/>
</dbReference>
<protein>
    <submittedName>
        <fullName evidence="2">Uncharacterized protein</fullName>
    </submittedName>
</protein>
<gene>
    <name evidence="2" type="ORF">PLEOSDRAFT_1094250</name>
</gene>
<evidence type="ECO:0000313" key="3">
    <source>
        <dbReference type="Proteomes" id="UP000027073"/>
    </source>
</evidence>
<dbReference type="AlphaFoldDB" id="A0A067NL06"/>